<dbReference type="PaxDb" id="2903-EOD32059"/>
<feature type="compositionally biased region" description="Low complexity" evidence="1">
    <location>
        <begin position="168"/>
        <end position="192"/>
    </location>
</feature>
<evidence type="ECO:0000313" key="3">
    <source>
        <dbReference type="Proteomes" id="UP000013827"/>
    </source>
</evidence>
<dbReference type="RefSeq" id="XP_005784488.1">
    <property type="nucleotide sequence ID" value="XM_005784431.1"/>
</dbReference>
<keyword evidence="3" id="KW-1185">Reference proteome</keyword>
<dbReference type="AlphaFoldDB" id="A0A0D3K8H4"/>
<feature type="region of interest" description="Disordered" evidence="1">
    <location>
        <begin position="342"/>
        <end position="378"/>
    </location>
</feature>
<feature type="region of interest" description="Disordered" evidence="1">
    <location>
        <begin position="165"/>
        <end position="196"/>
    </location>
</feature>
<accession>A0A0D3K8H4</accession>
<dbReference type="Proteomes" id="UP000013827">
    <property type="component" value="Unassembled WGS sequence"/>
</dbReference>
<name>A0A0D3K8H4_EMIH1</name>
<evidence type="ECO:0008006" key="4">
    <source>
        <dbReference type="Google" id="ProtNLM"/>
    </source>
</evidence>
<sequence>MASPHDAIDLTGDSDEEEPQLAVAGPVSESGEEPEPMPLEAVRAVLQHERLKLGQYAENLVAAGYDDVRYMRHLTTEELRVAGREHASMKQGHAAKFAKWFHEAAGGMLPDTAAAAGGGSAGSSESHASAAGAAGGAPLAALSSDDQEVAGRLLPFLKDHGRREEAAAAKAVFPPHAHGTPAGGPAEPAAGERAARQPLRQRLPRGAAGFIRGRAAHGLLSIAGHGDGDAALRELRARAEAQYRQKAVTGESSHCAGHGTVRLVEFVDGGQAKQLGLDLPGIEAPANTFRIDKDFSYGLQLMHRGFLTKTHKDQAGVMPLIVRGDSLFLVWSLEDGLKAGLTGGGGAAETPESEWEHEWLPPEEGGEEGGEPRPGAWRRFASMPSAAMARLWRGGRASGARGRRGAPACGTVALYWNYHDLLTLAEGLPSCALERASSGELPARLLKAICAEADQSGAAAPNLATIARRWRERTGAAKTFLERLSAPGANIAHTSVESADAAEAEAAALLEGASKELSAARRQKVDLKRLIEGVCDPRLCLPESAPSRDDDDDE</sequence>
<evidence type="ECO:0000313" key="2">
    <source>
        <dbReference type="EnsemblProtists" id="EOD32059"/>
    </source>
</evidence>
<dbReference type="HOGENOM" id="CLU_492150_0_0_1"/>
<proteinExistence type="predicted"/>
<reference evidence="3" key="1">
    <citation type="journal article" date="2013" name="Nature">
        <title>Pan genome of the phytoplankton Emiliania underpins its global distribution.</title>
        <authorList>
            <person name="Read B.A."/>
            <person name="Kegel J."/>
            <person name="Klute M.J."/>
            <person name="Kuo A."/>
            <person name="Lefebvre S.C."/>
            <person name="Maumus F."/>
            <person name="Mayer C."/>
            <person name="Miller J."/>
            <person name="Monier A."/>
            <person name="Salamov A."/>
            <person name="Young J."/>
            <person name="Aguilar M."/>
            <person name="Claverie J.M."/>
            <person name="Frickenhaus S."/>
            <person name="Gonzalez K."/>
            <person name="Herman E.K."/>
            <person name="Lin Y.C."/>
            <person name="Napier J."/>
            <person name="Ogata H."/>
            <person name="Sarno A.F."/>
            <person name="Shmutz J."/>
            <person name="Schroeder D."/>
            <person name="de Vargas C."/>
            <person name="Verret F."/>
            <person name="von Dassow P."/>
            <person name="Valentin K."/>
            <person name="Van de Peer Y."/>
            <person name="Wheeler G."/>
            <person name="Dacks J.B."/>
            <person name="Delwiche C.F."/>
            <person name="Dyhrman S.T."/>
            <person name="Glockner G."/>
            <person name="John U."/>
            <person name="Richards T."/>
            <person name="Worden A.Z."/>
            <person name="Zhang X."/>
            <person name="Grigoriev I.V."/>
            <person name="Allen A.E."/>
            <person name="Bidle K."/>
            <person name="Borodovsky M."/>
            <person name="Bowler C."/>
            <person name="Brownlee C."/>
            <person name="Cock J.M."/>
            <person name="Elias M."/>
            <person name="Gladyshev V.N."/>
            <person name="Groth M."/>
            <person name="Guda C."/>
            <person name="Hadaegh A."/>
            <person name="Iglesias-Rodriguez M.D."/>
            <person name="Jenkins J."/>
            <person name="Jones B.M."/>
            <person name="Lawson T."/>
            <person name="Leese F."/>
            <person name="Lindquist E."/>
            <person name="Lobanov A."/>
            <person name="Lomsadze A."/>
            <person name="Malik S.B."/>
            <person name="Marsh M.E."/>
            <person name="Mackinder L."/>
            <person name="Mock T."/>
            <person name="Mueller-Roeber B."/>
            <person name="Pagarete A."/>
            <person name="Parker M."/>
            <person name="Probert I."/>
            <person name="Quesneville H."/>
            <person name="Raines C."/>
            <person name="Rensing S.A."/>
            <person name="Riano-Pachon D.M."/>
            <person name="Richier S."/>
            <person name="Rokitta S."/>
            <person name="Shiraiwa Y."/>
            <person name="Soanes D.M."/>
            <person name="van der Giezen M."/>
            <person name="Wahlund T.M."/>
            <person name="Williams B."/>
            <person name="Wilson W."/>
            <person name="Wolfe G."/>
            <person name="Wurch L.L."/>
        </authorList>
    </citation>
    <scope>NUCLEOTIDE SEQUENCE</scope>
</reference>
<dbReference type="InterPro" id="IPR013761">
    <property type="entry name" value="SAM/pointed_sf"/>
</dbReference>
<dbReference type="GeneID" id="17277331"/>
<dbReference type="EnsemblProtists" id="EOD32059">
    <property type="protein sequence ID" value="EOD32059"/>
    <property type="gene ID" value="EMIHUDRAFT_449491"/>
</dbReference>
<evidence type="ECO:0000256" key="1">
    <source>
        <dbReference type="SAM" id="MobiDB-lite"/>
    </source>
</evidence>
<reference evidence="2" key="2">
    <citation type="submission" date="2024-10" db="UniProtKB">
        <authorList>
            <consortium name="EnsemblProtists"/>
        </authorList>
    </citation>
    <scope>IDENTIFICATION</scope>
</reference>
<dbReference type="Gene3D" id="1.10.150.50">
    <property type="entry name" value="Transcription Factor, Ets-1"/>
    <property type="match status" value="1"/>
</dbReference>
<protein>
    <recommendedName>
        <fullName evidence="4">SAM domain-containing protein</fullName>
    </recommendedName>
</protein>
<feature type="region of interest" description="Disordered" evidence="1">
    <location>
        <begin position="1"/>
        <end position="36"/>
    </location>
</feature>
<dbReference type="KEGG" id="ehx:EMIHUDRAFT_449491"/>
<organism evidence="2 3">
    <name type="scientific">Emiliania huxleyi (strain CCMP1516)</name>
    <dbReference type="NCBI Taxonomy" id="280463"/>
    <lineage>
        <taxon>Eukaryota</taxon>
        <taxon>Haptista</taxon>
        <taxon>Haptophyta</taxon>
        <taxon>Prymnesiophyceae</taxon>
        <taxon>Isochrysidales</taxon>
        <taxon>Noelaerhabdaceae</taxon>
        <taxon>Emiliania</taxon>
    </lineage>
</organism>